<sequence length="164" mass="19735">MLFKTISYIQFLIRSTNQHGVHSPFVYNFITKGLYTKEIKNNSISEYSELKKLSKKEQKVFSKIIAYFKIDQLYFDVKSSNKSEDKEYKIIYFKTIEKIQSLKLNTFKTKDILIIHGIHQQKKTTLRWQEIIKSKEAKVTIDLFYFGLIFFRKEQVKEHFNIRV</sequence>
<evidence type="ECO:0000313" key="2">
    <source>
        <dbReference type="Proteomes" id="UP000239522"/>
    </source>
</evidence>
<proteinExistence type="predicted"/>
<evidence type="ECO:0000313" key="1">
    <source>
        <dbReference type="EMBL" id="PQB07110.1"/>
    </source>
</evidence>
<dbReference type="EMBL" id="MQUA01000013">
    <property type="protein sequence ID" value="PQB07110.1"/>
    <property type="molecule type" value="Genomic_DNA"/>
</dbReference>
<keyword evidence="2" id="KW-1185">Reference proteome</keyword>
<organism evidence="1 2">
    <name type="scientific">Polaribacter filamentus</name>
    <dbReference type="NCBI Taxonomy" id="53483"/>
    <lineage>
        <taxon>Bacteria</taxon>
        <taxon>Pseudomonadati</taxon>
        <taxon>Bacteroidota</taxon>
        <taxon>Flavobacteriia</taxon>
        <taxon>Flavobacteriales</taxon>
        <taxon>Flavobacteriaceae</taxon>
    </lineage>
</organism>
<dbReference type="RefSeq" id="WP_104809347.1">
    <property type="nucleotide sequence ID" value="NZ_MQUA01000013.1"/>
</dbReference>
<protein>
    <submittedName>
        <fullName evidence="1">Uncharacterized protein</fullName>
    </submittedName>
</protein>
<dbReference type="AlphaFoldDB" id="A0A2S7KWW3"/>
<accession>A0A2S7KWW3</accession>
<dbReference type="OrthoDB" id="5464618at2"/>
<name>A0A2S7KWW3_9FLAO</name>
<reference evidence="1 2" key="1">
    <citation type="submission" date="2016-11" db="EMBL/GenBank/DDBJ databases">
        <title>Trade-off between light-utilization and light-protection in marine flavobacteria.</title>
        <authorList>
            <person name="Kumagai Y."/>
        </authorList>
    </citation>
    <scope>NUCLEOTIDE SEQUENCE [LARGE SCALE GENOMIC DNA]</scope>
    <source>
        <strain evidence="1 2">ATCC 700397</strain>
    </source>
</reference>
<gene>
    <name evidence="1" type="ORF">BST83_08090</name>
</gene>
<comment type="caution">
    <text evidence="1">The sequence shown here is derived from an EMBL/GenBank/DDBJ whole genome shotgun (WGS) entry which is preliminary data.</text>
</comment>
<dbReference type="Proteomes" id="UP000239522">
    <property type="component" value="Unassembled WGS sequence"/>
</dbReference>